<reference evidence="1" key="1">
    <citation type="journal article" date="2015" name="Sci. Rep.">
        <title>Tissue- and time-dependent transcription in Ixodes ricinus salivary glands and midguts when blood feeding on the vertebrate host.</title>
        <authorList>
            <person name="Kotsyfakis M."/>
            <person name="Schwarz A."/>
            <person name="Erhart J."/>
            <person name="Ribeiro J.M."/>
        </authorList>
    </citation>
    <scope>NUCLEOTIDE SEQUENCE</scope>
    <source>
        <tissue evidence="1">Salivary gland and midgut</tissue>
    </source>
</reference>
<dbReference type="EMBL" id="GANP01004096">
    <property type="protein sequence ID" value="JAB80372.1"/>
    <property type="molecule type" value="mRNA"/>
</dbReference>
<dbReference type="InterPro" id="IPR012337">
    <property type="entry name" value="RNaseH-like_sf"/>
</dbReference>
<evidence type="ECO:0008006" key="2">
    <source>
        <dbReference type="Google" id="ProtNLM"/>
    </source>
</evidence>
<organism evidence="1">
    <name type="scientific">Ixodes ricinus</name>
    <name type="common">Common tick</name>
    <name type="synonym">Acarus ricinus</name>
    <dbReference type="NCBI Taxonomy" id="34613"/>
    <lineage>
        <taxon>Eukaryota</taxon>
        <taxon>Metazoa</taxon>
        <taxon>Ecdysozoa</taxon>
        <taxon>Arthropoda</taxon>
        <taxon>Chelicerata</taxon>
        <taxon>Arachnida</taxon>
        <taxon>Acari</taxon>
        <taxon>Parasitiformes</taxon>
        <taxon>Ixodida</taxon>
        <taxon>Ixodoidea</taxon>
        <taxon>Ixodidae</taxon>
        <taxon>Ixodinae</taxon>
        <taxon>Ixodes</taxon>
    </lineage>
</organism>
<proteinExistence type="evidence at transcript level"/>
<accession>V5HVS0</accession>
<protein>
    <recommendedName>
        <fullName evidence="2">HAT C-terminal dimerisation domain-containing protein</fullName>
    </recommendedName>
</protein>
<evidence type="ECO:0000313" key="1">
    <source>
        <dbReference type="EMBL" id="JAB80372.1"/>
    </source>
</evidence>
<feature type="non-terminal residue" evidence="1">
    <location>
        <position position="1"/>
    </location>
</feature>
<sequence>SSTARKAQAVLSVNSLPGDLAYLCANFTFLADSIKKLESAGETLVTNVALILHAQERIATVPEGPVAEKARAKLQSVFNKNKGFSVLKEASEVLAGEHCRIPVSINPYEILTQSNKYAPITSVDVERSFSAYKLILSDKRHNFEPGNLEMLVVTYCFYNFHSDS</sequence>
<name>V5HVS0_IXORI</name>
<dbReference type="SUPFAM" id="SSF53098">
    <property type="entry name" value="Ribonuclease H-like"/>
    <property type="match status" value="1"/>
</dbReference>
<dbReference type="AlphaFoldDB" id="V5HVS0"/>